<dbReference type="EMBL" id="UZAH01001124">
    <property type="protein sequence ID" value="VDO19517.1"/>
    <property type="molecule type" value="Genomic_DNA"/>
</dbReference>
<comment type="subunit">
    <text evidence="10">The nucleosome is a histone octamer containing two molecules each of H2A, H2B, H3 and H4 assembled in one H3-H4 heterotetramer and two H2A-H2B heterodimers. The octamer wraps approximately 147 bp of DNA.</text>
</comment>
<accession>A0A183F4P2</accession>
<dbReference type="InterPro" id="IPR009072">
    <property type="entry name" value="Histone-fold"/>
</dbReference>
<dbReference type="AlphaFoldDB" id="A0A183F4P2"/>
<dbReference type="SMART" id="SM00417">
    <property type="entry name" value="H4"/>
    <property type="match status" value="1"/>
</dbReference>
<dbReference type="Proteomes" id="UP000050761">
    <property type="component" value="Unassembled WGS sequence"/>
</dbReference>
<sequence length="86" mass="9342">MPTDHCGTGSGRRLQRARCGHTVGISTNFIKGIARRDGVGRVSGLVYDEAPRALKTFLEDMIEGAAYYCTQANKSTVTSMEVIYAL</sequence>
<comment type="subcellular location">
    <subcellularLocation>
        <location evidence="3">Chromosome</location>
    </subcellularLocation>
    <subcellularLocation>
        <location evidence="2">Nucleus</location>
    </subcellularLocation>
</comment>
<dbReference type="PRINTS" id="PR00623">
    <property type="entry name" value="HISTONEH4"/>
</dbReference>
<evidence type="ECO:0000256" key="4">
    <source>
        <dbReference type="ARBA" id="ARBA00006564"/>
    </source>
</evidence>
<keyword evidence="6 10" id="KW-0158">Chromosome</keyword>
<evidence type="ECO:0000256" key="8">
    <source>
        <dbReference type="ARBA" id="ARBA00023242"/>
    </source>
</evidence>
<keyword evidence="9 10" id="KW-0544">Nucleosome core</keyword>
<comment type="similarity">
    <text evidence="4 10">Belongs to the histone H4 family.</text>
</comment>
<evidence type="ECO:0000256" key="9">
    <source>
        <dbReference type="ARBA" id="ARBA00023269"/>
    </source>
</evidence>
<organism evidence="12 13">
    <name type="scientific">Heligmosomoides polygyrus</name>
    <name type="common">Parasitic roundworm</name>
    <dbReference type="NCBI Taxonomy" id="6339"/>
    <lineage>
        <taxon>Eukaryota</taxon>
        <taxon>Metazoa</taxon>
        <taxon>Ecdysozoa</taxon>
        <taxon>Nematoda</taxon>
        <taxon>Chromadorea</taxon>
        <taxon>Rhabditida</taxon>
        <taxon>Rhabditina</taxon>
        <taxon>Rhabditomorpha</taxon>
        <taxon>Strongyloidea</taxon>
        <taxon>Heligmosomidae</taxon>
        <taxon>Heligmosomoides</taxon>
    </lineage>
</organism>
<evidence type="ECO:0000313" key="11">
    <source>
        <dbReference type="EMBL" id="VDO19517.1"/>
    </source>
</evidence>
<evidence type="ECO:0000256" key="2">
    <source>
        <dbReference type="ARBA" id="ARBA00004123"/>
    </source>
</evidence>
<dbReference type="GO" id="GO:0005634">
    <property type="term" value="C:nucleus"/>
    <property type="evidence" value="ECO:0007669"/>
    <property type="project" value="UniProtKB-SubCell"/>
</dbReference>
<dbReference type="OrthoDB" id="5918951at2759"/>
<evidence type="ECO:0000313" key="13">
    <source>
        <dbReference type="WBParaSite" id="HPBE_0000113401-mRNA-1"/>
    </source>
</evidence>
<reference evidence="11 12" key="1">
    <citation type="submission" date="2018-11" db="EMBL/GenBank/DDBJ databases">
        <authorList>
            <consortium name="Pathogen Informatics"/>
        </authorList>
    </citation>
    <scope>NUCLEOTIDE SEQUENCE [LARGE SCALE GENOMIC DNA]</scope>
</reference>
<evidence type="ECO:0000313" key="12">
    <source>
        <dbReference type="Proteomes" id="UP000050761"/>
    </source>
</evidence>
<evidence type="ECO:0000256" key="6">
    <source>
        <dbReference type="ARBA" id="ARBA00022454"/>
    </source>
</evidence>
<evidence type="ECO:0000256" key="3">
    <source>
        <dbReference type="ARBA" id="ARBA00004286"/>
    </source>
</evidence>
<dbReference type="GO" id="GO:0003677">
    <property type="term" value="F:DNA binding"/>
    <property type="evidence" value="ECO:0007669"/>
    <property type="project" value="UniProtKB-KW"/>
</dbReference>
<evidence type="ECO:0000256" key="5">
    <source>
        <dbReference type="ARBA" id="ARBA00020836"/>
    </source>
</evidence>
<dbReference type="WBParaSite" id="HPBE_0000113401-mRNA-1">
    <property type="protein sequence ID" value="HPBE_0000113401-mRNA-1"/>
    <property type="gene ID" value="HPBE_0000113401"/>
</dbReference>
<evidence type="ECO:0000256" key="10">
    <source>
        <dbReference type="RuleBase" id="RU000528"/>
    </source>
</evidence>
<dbReference type="SUPFAM" id="SSF47113">
    <property type="entry name" value="Histone-fold"/>
    <property type="match status" value="1"/>
</dbReference>
<dbReference type="GO" id="GO:0046982">
    <property type="term" value="F:protein heterodimerization activity"/>
    <property type="evidence" value="ECO:0007669"/>
    <property type="project" value="InterPro"/>
</dbReference>
<protein>
    <recommendedName>
        <fullName evidence="5 10">Histone H4</fullName>
    </recommendedName>
</protein>
<name>A0A183F4P2_HELPZ</name>
<accession>A0A3P7UB46</accession>
<reference evidence="13" key="2">
    <citation type="submission" date="2019-09" db="UniProtKB">
        <authorList>
            <consortium name="WormBaseParasite"/>
        </authorList>
    </citation>
    <scope>IDENTIFICATION</scope>
</reference>
<keyword evidence="8 10" id="KW-0539">Nucleus</keyword>
<dbReference type="InterPro" id="IPR001951">
    <property type="entry name" value="Histone_H4"/>
</dbReference>
<evidence type="ECO:0000256" key="1">
    <source>
        <dbReference type="ARBA" id="ARBA00002001"/>
    </source>
</evidence>
<dbReference type="Gene3D" id="1.10.20.10">
    <property type="entry name" value="Histone, subunit A"/>
    <property type="match status" value="1"/>
</dbReference>
<dbReference type="GO" id="GO:0030527">
    <property type="term" value="F:structural constituent of chromatin"/>
    <property type="evidence" value="ECO:0007669"/>
    <property type="project" value="InterPro"/>
</dbReference>
<keyword evidence="7 10" id="KW-0238">DNA-binding</keyword>
<dbReference type="PANTHER" id="PTHR10484">
    <property type="entry name" value="HISTONE H4"/>
    <property type="match status" value="1"/>
</dbReference>
<proteinExistence type="inferred from homology"/>
<gene>
    <name evidence="11" type="ORF">HPBE_LOCUS1135</name>
</gene>
<evidence type="ECO:0000256" key="7">
    <source>
        <dbReference type="ARBA" id="ARBA00023125"/>
    </source>
</evidence>
<dbReference type="GO" id="GO:0000786">
    <property type="term" value="C:nucleosome"/>
    <property type="evidence" value="ECO:0007669"/>
    <property type="project" value="UniProtKB-KW"/>
</dbReference>
<comment type="function">
    <text evidence="1 10">Core component of nucleosome. Nucleosomes wrap and compact DNA into chromatin, limiting DNA accessibility to the cellular machineries which require DNA as a template. Histones thereby play a central role in transcription regulation, DNA repair, DNA replication and chromosomal stability. DNA accessibility is regulated via a complex set of post-translational modifications of histones, also called histone code, and nucleosome remodeling.</text>
</comment>
<keyword evidence="12" id="KW-1185">Reference proteome</keyword>